<accession>A0A2D3VM54</accession>
<organism evidence="2 3">
    <name type="scientific">Ramularia collo-cygni</name>
    <dbReference type="NCBI Taxonomy" id="112498"/>
    <lineage>
        <taxon>Eukaryota</taxon>
        <taxon>Fungi</taxon>
        <taxon>Dikarya</taxon>
        <taxon>Ascomycota</taxon>
        <taxon>Pezizomycotina</taxon>
        <taxon>Dothideomycetes</taxon>
        <taxon>Dothideomycetidae</taxon>
        <taxon>Mycosphaerellales</taxon>
        <taxon>Mycosphaerellaceae</taxon>
        <taxon>Ramularia</taxon>
    </lineage>
</organism>
<evidence type="ECO:0000256" key="1">
    <source>
        <dbReference type="SAM" id="MobiDB-lite"/>
    </source>
</evidence>
<protein>
    <submittedName>
        <fullName evidence="2">Uncharacterized protein</fullName>
    </submittedName>
</protein>
<evidence type="ECO:0000313" key="2">
    <source>
        <dbReference type="EMBL" id="CZT23784.1"/>
    </source>
</evidence>
<proteinExistence type="predicted"/>
<dbReference type="Proteomes" id="UP000225277">
    <property type="component" value="Unassembled WGS sequence"/>
</dbReference>
<dbReference type="EMBL" id="FJUY01000018">
    <property type="protein sequence ID" value="CZT23784.1"/>
    <property type="molecule type" value="Genomic_DNA"/>
</dbReference>
<feature type="region of interest" description="Disordered" evidence="1">
    <location>
        <begin position="211"/>
        <end position="398"/>
    </location>
</feature>
<evidence type="ECO:0000313" key="3">
    <source>
        <dbReference type="Proteomes" id="UP000225277"/>
    </source>
</evidence>
<keyword evidence="3" id="KW-1185">Reference proteome</keyword>
<dbReference type="RefSeq" id="XP_023630508.1">
    <property type="nucleotide sequence ID" value="XM_023774740.1"/>
</dbReference>
<dbReference type="STRING" id="112498.A0A2D3VM54"/>
<sequence length="398" mass="43379">MDTKETQKSSSAYWSQIMHMSDGERKTRIANLNQQIKDIQGAPRLTRNQDRHAALVGYSDKTDQNIAENGEDHTLGDYDGVLEQRYKIQDSSEWWTTFNKYPEKFNLDEPGVYVAVVKAFCRMMENEEYDERAQPSLEVLKMSQIFATGPTNPDIENTIPFVIWNMKVTSGSTKDGKVEIVPSLDERRDQQIEVGLIQNEDDPIVLEVNTYGGEEGSDNSGYEGIEAGGSEYHEENNAGRDGSSGNSGYEGIEASGGEYYEENEATSNKYPGDGEYDGIEASGGKYTGDGGYEGMDAGSREEGIEAEDEGEDAGSGEEGTEAENEGEDAGSGEEGTEAENEGEDAGGGEEGREAKNEGEDASGGEEGIEAEEGSGRLEPAKPRGRSMSTRAAWNLHQY</sequence>
<feature type="compositionally biased region" description="Acidic residues" evidence="1">
    <location>
        <begin position="304"/>
        <end position="347"/>
    </location>
</feature>
<name>A0A2D3VM54_9PEZI</name>
<feature type="compositionally biased region" description="Acidic residues" evidence="1">
    <location>
        <begin position="359"/>
        <end position="372"/>
    </location>
</feature>
<gene>
    <name evidence="2" type="ORF">RCC_09498</name>
</gene>
<feature type="compositionally biased region" description="Polar residues" evidence="1">
    <location>
        <begin position="386"/>
        <end position="398"/>
    </location>
</feature>
<reference evidence="2 3" key="1">
    <citation type="submission" date="2016-03" db="EMBL/GenBank/DDBJ databases">
        <authorList>
            <person name="Ploux O."/>
        </authorList>
    </citation>
    <scope>NUCLEOTIDE SEQUENCE [LARGE SCALE GENOMIC DNA]</scope>
    <source>
        <strain evidence="2 3">URUG2</strain>
    </source>
</reference>
<dbReference type="AlphaFoldDB" id="A0A2D3VM54"/>
<feature type="compositionally biased region" description="Basic and acidic residues" evidence="1">
    <location>
        <begin position="349"/>
        <end position="358"/>
    </location>
</feature>
<dbReference type="GeneID" id="35604569"/>